<sequence length="242" mass="27333">MTPSIHPVKSLGLYKKSFTETFRLFFGEPSNYNILALLPSYLEREGSSLVYMMESLIDQSSKKESGFYLYNFDHLYNKLRQLRDTGQKCILLGVTFALLDFAEKHSLEYPGLTVIETGGMKGRKKEVSRSEVHSILKKAFGVGRIGSEYGMAELMSQAWSFGEGLFHPSPRMRVVIRDLNDPFRYRKPGRSGGVNIIDLANLYSCSFIETEDLGIKEAGESFRITGRINNSEIRGCNLLLEG</sequence>
<dbReference type="GO" id="GO:0047474">
    <property type="term" value="F:long-chain fatty acid--protein ligase activity"/>
    <property type="evidence" value="ECO:0007669"/>
    <property type="project" value="InterPro"/>
</dbReference>
<comment type="caution">
    <text evidence="2">The sequence shown here is derived from an EMBL/GenBank/DDBJ whole genome shotgun (WGS) entry which is preliminary data.</text>
</comment>
<dbReference type="Pfam" id="PF04443">
    <property type="entry name" value="LuxE"/>
    <property type="match status" value="1"/>
</dbReference>
<proteinExistence type="predicted"/>
<reference evidence="2" key="1">
    <citation type="submission" date="2019-08" db="EMBL/GenBank/DDBJ databases">
        <authorList>
            <person name="Kucharzyk K."/>
            <person name="Murdoch R.W."/>
            <person name="Higgins S."/>
            <person name="Loffler F."/>
        </authorList>
    </citation>
    <scope>NUCLEOTIDE SEQUENCE</scope>
</reference>
<evidence type="ECO:0000259" key="1">
    <source>
        <dbReference type="Pfam" id="PF04443"/>
    </source>
</evidence>
<accession>A0A645FZG6</accession>
<gene>
    <name evidence="2" type="ORF">SDC9_167316</name>
</gene>
<organism evidence="2">
    <name type="scientific">bioreactor metagenome</name>
    <dbReference type="NCBI Taxonomy" id="1076179"/>
    <lineage>
        <taxon>unclassified sequences</taxon>
        <taxon>metagenomes</taxon>
        <taxon>ecological metagenomes</taxon>
    </lineage>
</organism>
<dbReference type="AlphaFoldDB" id="A0A645FZG6"/>
<evidence type="ECO:0000313" key="2">
    <source>
        <dbReference type="EMBL" id="MPN19941.1"/>
    </source>
</evidence>
<dbReference type="EMBL" id="VSSQ01067573">
    <property type="protein sequence ID" value="MPN19941.1"/>
    <property type="molecule type" value="Genomic_DNA"/>
</dbReference>
<name>A0A645FZG6_9ZZZZ</name>
<protein>
    <recommendedName>
        <fullName evidence="1">Acyl-protein synthetase LuxE domain-containing protein</fullName>
    </recommendedName>
</protein>
<dbReference type="InterPro" id="IPR007534">
    <property type="entry name" value="LuxE"/>
</dbReference>
<feature type="domain" description="Acyl-protein synthetase LuxE" evidence="1">
    <location>
        <begin position="72"/>
        <end position="240"/>
    </location>
</feature>
<dbReference type="GO" id="GO:0008218">
    <property type="term" value="P:bioluminescence"/>
    <property type="evidence" value="ECO:0007669"/>
    <property type="project" value="InterPro"/>
</dbReference>